<name>A0A6T7HRG8_9STRA</name>
<evidence type="ECO:0000313" key="2">
    <source>
        <dbReference type="EMBL" id="CAD9817213.1"/>
    </source>
</evidence>
<evidence type="ECO:0000313" key="3">
    <source>
        <dbReference type="EMBL" id="CAD9817214.1"/>
    </source>
</evidence>
<dbReference type="EMBL" id="HBHQ01013612">
    <property type="protein sequence ID" value="CAD9817214.1"/>
    <property type="molecule type" value="Transcribed_RNA"/>
</dbReference>
<feature type="transmembrane region" description="Helical" evidence="1">
    <location>
        <begin position="51"/>
        <end position="71"/>
    </location>
</feature>
<dbReference type="EMBL" id="HBHQ01013611">
    <property type="protein sequence ID" value="CAD9817213.1"/>
    <property type="molecule type" value="Transcribed_RNA"/>
</dbReference>
<keyword evidence="1" id="KW-0812">Transmembrane</keyword>
<gene>
    <name evidence="2" type="ORF">ASEP1449_LOCUS9045</name>
    <name evidence="3" type="ORF">ASEP1449_LOCUS9046</name>
</gene>
<organism evidence="2">
    <name type="scientific">Attheya septentrionalis</name>
    <dbReference type="NCBI Taxonomy" id="420275"/>
    <lineage>
        <taxon>Eukaryota</taxon>
        <taxon>Sar</taxon>
        <taxon>Stramenopiles</taxon>
        <taxon>Ochrophyta</taxon>
        <taxon>Bacillariophyta</taxon>
        <taxon>Coscinodiscophyceae</taxon>
        <taxon>Chaetocerotophycidae</taxon>
        <taxon>Chaetocerotales</taxon>
        <taxon>Attheyaceae</taxon>
        <taxon>Attheya</taxon>
    </lineage>
</organism>
<keyword evidence="1" id="KW-1133">Transmembrane helix</keyword>
<keyword evidence="1" id="KW-0472">Membrane</keyword>
<proteinExistence type="predicted"/>
<accession>A0A6T7HRG8</accession>
<evidence type="ECO:0000256" key="1">
    <source>
        <dbReference type="SAM" id="Phobius"/>
    </source>
</evidence>
<protein>
    <submittedName>
        <fullName evidence="2">Uncharacterized protein</fullName>
    </submittedName>
</protein>
<sequence>MLRSSRAASSVPVTAGGVGGALLPSHVKDVERGPQAGTRHRRKKTWSRQSTLRFSLFLVCVGIFFGAFLMFQSETSSHRSPLTREKAPKVAVSRELKLDFLPEKSIYRLKVPDSFGAVHDLSQYVGRVGLVVNVASE</sequence>
<reference evidence="2" key="1">
    <citation type="submission" date="2021-01" db="EMBL/GenBank/DDBJ databases">
        <authorList>
            <person name="Corre E."/>
            <person name="Pelletier E."/>
            <person name="Niang G."/>
            <person name="Scheremetjew M."/>
            <person name="Finn R."/>
            <person name="Kale V."/>
            <person name="Holt S."/>
            <person name="Cochrane G."/>
            <person name="Meng A."/>
            <person name="Brown T."/>
            <person name="Cohen L."/>
        </authorList>
    </citation>
    <scope>NUCLEOTIDE SEQUENCE</scope>
    <source>
        <strain evidence="2">CCMP2084</strain>
    </source>
</reference>
<dbReference type="AlphaFoldDB" id="A0A6T7HRG8"/>